<dbReference type="EMBL" id="CAKMRJ010005523">
    <property type="protein sequence ID" value="CAH1443932.1"/>
    <property type="molecule type" value="Genomic_DNA"/>
</dbReference>
<feature type="region of interest" description="Disordered" evidence="1">
    <location>
        <begin position="84"/>
        <end position="107"/>
    </location>
</feature>
<sequence>MAPKPKFQFAFEEVVVSDDEDDQEDQEKELSENEFENFIQQSISFPEEDVAITPPIVTVRESDTLVQSSPPTPEHMDAHIVELHRTERKPPKTVHVDTKPPSGSDLEDSAHALLLRKRKSRDPRSGVLITDQVQKEPTPIEPRSMNQSIQSPFTESISMDQDFQRPIIEEEVIPTQGDQALRSSFESLELDISKGKSKLPEFELVDVVLLQNILFDLEQSSAEMDLIIGKHDTRISELEKENSIKIQRSHNFKQI</sequence>
<evidence type="ECO:0000313" key="3">
    <source>
        <dbReference type="Proteomes" id="UP001157418"/>
    </source>
</evidence>
<feature type="region of interest" description="Disordered" evidence="1">
    <location>
        <begin position="1"/>
        <end position="33"/>
    </location>
</feature>
<organism evidence="2 3">
    <name type="scientific">Lactuca virosa</name>
    <dbReference type="NCBI Taxonomy" id="75947"/>
    <lineage>
        <taxon>Eukaryota</taxon>
        <taxon>Viridiplantae</taxon>
        <taxon>Streptophyta</taxon>
        <taxon>Embryophyta</taxon>
        <taxon>Tracheophyta</taxon>
        <taxon>Spermatophyta</taxon>
        <taxon>Magnoliopsida</taxon>
        <taxon>eudicotyledons</taxon>
        <taxon>Gunneridae</taxon>
        <taxon>Pentapetalae</taxon>
        <taxon>asterids</taxon>
        <taxon>campanulids</taxon>
        <taxon>Asterales</taxon>
        <taxon>Asteraceae</taxon>
        <taxon>Cichorioideae</taxon>
        <taxon>Cichorieae</taxon>
        <taxon>Lactucinae</taxon>
        <taxon>Lactuca</taxon>
    </lineage>
</organism>
<accession>A0AAU9P0Z0</accession>
<feature type="compositionally biased region" description="Acidic residues" evidence="1">
    <location>
        <begin position="15"/>
        <end position="33"/>
    </location>
</feature>
<name>A0AAU9P0Z0_9ASTR</name>
<dbReference type="AlphaFoldDB" id="A0AAU9P0Z0"/>
<gene>
    <name evidence="2" type="ORF">LVIROSA_LOCUS29810</name>
</gene>
<evidence type="ECO:0000313" key="2">
    <source>
        <dbReference type="EMBL" id="CAH1443932.1"/>
    </source>
</evidence>
<keyword evidence="3" id="KW-1185">Reference proteome</keyword>
<protein>
    <submittedName>
        <fullName evidence="2">Uncharacterized protein</fullName>
    </submittedName>
</protein>
<feature type="region of interest" description="Disordered" evidence="1">
    <location>
        <begin position="121"/>
        <end position="148"/>
    </location>
</feature>
<reference evidence="2 3" key="1">
    <citation type="submission" date="2022-01" db="EMBL/GenBank/DDBJ databases">
        <authorList>
            <person name="Xiong W."/>
            <person name="Schranz E."/>
        </authorList>
    </citation>
    <scope>NUCLEOTIDE SEQUENCE [LARGE SCALE GENOMIC DNA]</scope>
</reference>
<dbReference type="Proteomes" id="UP001157418">
    <property type="component" value="Unassembled WGS sequence"/>
</dbReference>
<comment type="caution">
    <text evidence="2">The sequence shown here is derived from an EMBL/GenBank/DDBJ whole genome shotgun (WGS) entry which is preliminary data.</text>
</comment>
<feature type="compositionally biased region" description="Basic and acidic residues" evidence="1">
    <location>
        <begin position="84"/>
        <end position="98"/>
    </location>
</feature>
<evidence type="ECO:0000256" key="1">
    <source>
        <dbReference type="SAM" id="MobiDB-lite"/>
    </source>
</evidence>
<proteinExistence type="predicted"/>